<gene>
    <name evidence="1" type="ORF">SAMN05421852_11324</name>
</gene>
<dbReference type="OrthoDB" id="2449131at2"/>
<reference evidence="1 2" key="1">
    <citation type="submission" date="2016-10" db="EMBL/GenBank/DDBJ databases">
        <authorList>
            <person name="de Groot N.N."/>
        </authorList>
    </citation>
    <scope>NUCLEOTIDE SEQUENCE [LARGE SCALE GENOMIC DNA]</scope>
    <source>
        <strain evidence="1 2">DSM 44778</strain>
    </source>
</reference>
<organism evidence="1 2">
    <name type="scientific">Thermoflavimicrobium dichotomicum</name>
    <dbReference type="NCBI Taxonomy" id="46223"/>
    <lineage>
        <taxon>Bacteria</taxon>
        <taxon>Bacillati</taxon>
        <taxon>Bacillota</taxon>
        <taxon>Bacilli</taxon>
        <taxon>Bacillales</taxon>
        <taxon>Thermoactinomycetaceae</taxon>
        <taxon>Thermoflavimicrobium</taxon>
    </lineage>
</organism>
<evidence type="ECO:0000313" key="2">
    <source>
        <dbReference type="Proteomes" id="UP000199545"/>
    </source>
</evidence>
<dbReference type="Proteomes" id="UP000199545">
    <property type="component" value="Unassembled WGS sequence"/>
</dbReference>
<dbReference type="AlphaFoldDB" id="A0A1I3SJX9"/>
<dbReference type="STRING" id="46223.SAMN05421852_11324"/>
<keyword evidence="2" id="KW-1185">Reference proteome</keyword>
<dbReference type="EMBL" id="FORR01000013">
    <property type="protein sequence ID" value="SFJ57737.1"/>
    <property type="molecule type" value="Genomic_DNA"/>
</dbReference>
<proteinExistence type="predicted"/>
<dbReference type="PROSITE" id="PS51257">
    <property type="entry name" value="PROKAR_LIPOPROTEIN"/>
    <property type="match status" value="1"/>
</dbReference>
<protein>
    <submittedName>
        <fullName evidence="1">Uncharacterized protein</fullName>
    </submittedName>
</protein>
<sequence length="237" mass="27746">MKRWFIGLIFVICTTILSGCLYPQEKRQQLDQLPTHIAQVQSAVDEYKKRNHMVPYRYKEDEIMLTTKYLVDFEALKGYGTGIPPTAFEKGGNYLYLYTDVEKKPTVRVMDLRIHEQIRIVQPLVQEYLKEKKQLPVKEKVDVQYATIDFNKLRINPVTIPSPYHAQTSLELLVDQKGRVFVDYRPEVMQMIQEAKNKPSENQDLRTWVSLQSFFVPAYSPPMKYKNNEPVLEVVAP</sequence>
<name>A0A1I3SJX9_9BACL</name>
<dbReference type="RefSeq" id="WP_093230783.1">
    <property type="nucleotide sequence ID" value="NZ_FORR01000013.1"/>
</dbReference>
<accession>A0A1I3SJX9</accession>
<evidence type="ECO:0000313" key="1">
    <source>
        <dbReference type="EMBL" id="SFJ57737.1"/>
    </source>
</evidence>